<dbReference type="AlphaFoldDB" id="A0A6P3W6V3"/>
<dbReference type="InterPro" id="IPR043504">
    <property type="entry name" value="Peptidase_S1_PA_chymotrypsin"/>
</dbReference>
<evidence type="ECO:0000313" key="29">
    <source>
        <dbReference type="Proteomes" id="UP000515152"/>
    </source>
</evidence>
<evidence type="ECO:0000256" key="21">
    <source>
        <dbReference type="ARBA" id="ARBA00023278"/>
    </source>
</evidence>
<keyword evidence="10 24" id="KW-0645">Protease</keyword>
<dbReference type="PROSITE" id="PS50026">
    <property type="entry name" value="EGF_3"/>
    <property type="match status" value="1"/>
</dbReference>
<evidence type="ECO:0000256" key="5">
    <source>
        <dbReference type="ARBA" id="ARBA00019454"/>
    </source>
</evidence>
<dbReference type="PROSITE" id="PS00011">
    <property type="entry name" value="GLA_1"/>
    <property type="match status" value="1"/>
</dbReference>
<proteinExistence type="predicted"/>
<dbReference type="PROSITE" id="PS00134">
    <property type="entry name" value="TRYPSIN_HIS"/>
    <property type="match status" value="1"/>
</dbReference>
<feature type="domain" description="EGF-like" evidence="26">
    <location>
        <begin position="86"/>
        <end position="122"/>
    </location>
</feature>
<reference evidence="30" key="1">
    <citation type="submission" date="2025-08" db="UniProtKB">
        <authorList>
            <consortium name="RefSeq"/>
        </authorList>
    </citation>
    <scope>IDENTIFICATION</scope>
</reference>
<evidence type="ECO:0000256" key="17">
    <source>
        <dbReference type="ARBA" id="ARBA00023084"/>
    </source>
</evidence>
<accession>A0A6P3W6V3</accession>
<dbReference type="SMART" id="SM00181">
    <property type="entry name" value="EGF"/>
    <property type="match status" value="2"/>
</dbReference>
<dbReference type="GO" id="GO:0006508">
    <property type="term" value="P:proteolysis"/>
    <property type="evidence" value="ECO:0007669"/>
    <property type="project" value="UniProtKB-KW"/>
</dbReference>
<gene>
    <name evidence="30" type="primary">f9b</name>
</gene>
<keyword evidence="11" id="KW-0356">Hemostasis</keyword>
<dbReference type="Pfam" id="PF00008">
    <property type="entry name" value="EGF"/>
    <property type="match status" value="1"/>
</dbReference>
<evidence type="ECO:0000259" key="28">
    <source>
        <dbReference type="PROSITE" id="PS50998"/>
    </source>
</evidence>
<evidence type="ECO:0000256" key="13">
    <source>
        <dbReference type="ARBA" id="ARBA00022801"/>
    </source>
</evidence>
<dbReference type="GeneID" id="105907419"/>
<dbReference type="PANTHER" id="PTHR24278:SF31">
    <property type="entry name" value="COAGULATION FACTOR IX"/>
    <property type="match status" value="1"/>
</dbReference>
<keyword evidence="14 24" id="KW-0720">Serine protease</keyword>
<organism evidence="29 30">
    <name type="scientific">Clupea harengus</name>
    <name type="common">Atlantic herring</name>
    <dbReference type="NCBI Taxonomy" id="7950"/>
    <lineage>
        <taxon>Eukaryota</taxon>
        <taxon>Metazoa</taxon>
        <taxon>Chordata</taxon>
        <taxon>Craniata</taxon>
        <taxon>Vertebrata</taxon>
        <taxon>Euteleostomi</taxon>
        <taxon>Actinopterygii</taxon>
        <taxon>Neopterygii</taxon>
        <taxon>Teleostei</taxon>
        <taxon>Clupei</taxon>
        <taxon>Clupeiformes</taxon>
        <taxon>Clupeoidei</taxon>
        <taxon>Clupeidae</taxon>
        <taxon>Clupea</taxon>
    </lineage>
</organism>
<evidence type="ECO:0000256" key="18">
    <source>
        <dbReference type="ARBA" id="ARBA00023145"/>
    </source>
</evidence>
<dbReference type="PRINTS" id="PR00010">
    <property type="entry name" value="EGFBLOOD"/>
</dbReference>
<dbReference type="CDD" id="cd00190">
    <property type="entry name" value="Tryp_SPc"/>
    <property type="match status" value="1"/>
</dbReference>
<evidence type="ECO:0000259" key="27">
    <source>
        <dbReference type="PROSITE" id="PS50240"/>
    </source>
</evidence>
<dbReference type="PRINTS" id="PR00001">
    <property type="entry name" value="GLABLOOD"/>
</dbReference>
<dbReference type="InterPro" id="IPR035972">
    <property type="entry name" value="GLA-like_dom_SF"/>
</dbReference>
<dbReference type="FunFam" id="2.40.10.10:FF:000013">
    <property type="entry name" value="Coagulation factor X"/>
    <property type="match status" value="1"/>
</dbReference>
<dbReference type="CTD" id="678552"/>
<dbReference type="SMART" id="SM00069">
    <property type="entry name" value="GLA"/>
    <property type="match status" value="1"/>
</dbReference>
<evidence type="ECO:0000256" key="6">
    <source>
        <dbReference type="ARBA" id="ARBA00022479"/>
    </source>
</evidence>
<evidence type="ECO:0000256" key="9">
    <source>
        <dbReference type="ARBA" id="ARBA00022553"/>
    </source>
</evidence>
<dbReference type="GO" id="GO:0007596">
    <property type="term" value="P:blood coagulation"/>
    <property type="evidence" value="ECO:0007669"/>
    <property type="project" value="UniProtKB-KW"/>
</dbReference>
<dbReference type="SMART" id="SM00020">
    <property type="entry name" value="Tryp_SPc"/>
    <property type="match status" value="1"/>
</dbReference>
<dbReference type="KEGG" id="char:105907419"/>
<dbReference type="OrthoDB" id="8909918at2759"/>
<dbReference type="InterPro" id="IPR033116">
    <property type="entry name" value="TRYPSIN_SER"/>
</dbReference>
<dbReference type="Gene3D" id="2.40.10.10">
    <property type="entry name" value="Trypsin-like serine proteases"/>
    <property type="match status" value="2"/>
</dbReference>
<dbReference type="InterPro" id="IPR050442">
    <property type="entry name" value="Peptidase_S1_coag_factors"/>
</dbReference>
<evidence type="ECO:0000256" key="25">
    <source>
        <dbReference type="SAM" id="SignalP"/>
    </source>
</evidence>
<evidence type="ECO:0000256" key="24">
    <source>
        <dbReference type="RuleBase" id="RU363034"/>
    </source>
</evidence>
<feature type="domain" description="Peptidase S1" evidence="27">
    <location>
        <begin position="272"/>
        <end position="508"/>
    </location>
</feature>
<keyword evidence="7" id="KW-0964">Secreted</keyword>
<keyword evidence="15" id="KW-0106">Calcium</keyword>
<dbReference type="PRINTS" id="PR00722">
    <property type="entry name" value="CHYMOTRYPSIN"/>
</dbReference>
<keyword evidence="25" id="KW-0732">Signal</keyword>
<feature type="disulfide bond" evidence="23">
    <location>
        <begin position="112"/>
        <end position="121"/>
    </location>
</feature>
<dbReference type="EC" id="3.4.21.22" evidence="4"/>
<protein>
    <recommendedName>
        <fullName evidence="5">Coagulation factor IX</fullName>
        <ecNumber evidence="4">3.4.21.22</ecNumber>
    </recommendedName>
    <alternativeName>
        <fullName evidence="22">Christmas factor</fullName>
    </alternativeName>
</protein>
<dbReference type="GO" id="GO:0004252">
    <property type="term" value="F:serine-type endopeptidase activity"/>
    <property type="evidence" value="ECO:0007669"/>
    <property type="project" value="UniProtKB-EC"/>
</dbReference>
<dbReference type="SUPFAM" id="SSF50494">
    <property type="entry name" value="Trypsin-like serine proteases"/>
    <property type="match status" value="1"/>
</dbReference>
<evidence type="ECO:0000256" key="7">
    <source>
        <dbReference type="ARBA" id="ARBA00022525"/>
    </source>
</evidence>
<dbReference type="InterPro" id="IPR000152">
    <property type="entry name" value="EGF-type_Asp/Asn_hydroxyl_site"/>
</dbReference>
<dbReference type="PANTHER" id="PTHR24278">
    <property type="entry name" value="COAGULATION FACTOR"/>
    <property type="match status" value="1"/>
</dbReference>
<dbReference type="PROSITE" id="PS00022">
    <property type="entry name" value="EGF_1"/>
    <property type="match status" value="1"/>
</dbReference>
<dbReference type="SUPFAM" id="SSF57630">
    <property type="entry name" value="GLA-domain"/>
    <property type="match status" value="1"/>
</dbReference>
<keyword evidence="8 23" id="KW-0245">EGF-like domain</keyword>
<dbReference type="Pfam" id="PF00089">
    <property type="entry name" value="Trypsin"/>
    <property type="match status" value="1"/>
</dbReference>
<dbReference type="CDD" id="cd00054">
    <property type="entry name" value="EGF_CA"/>
    <property type="match status" value="1"/>
</dbReference>
<keyword evidence="21" id="KW-0379">Hydroxylation</keyword>
<dbReference type="PROSITE" id="PS01186">
    <property type="entry name" value="EGF_2"/>
    <property type="match status" value="1"/>
</dbReference>
<keyword evidence="16" id="KW-0460">Magnesium</keyword>
<keyword evidence="12" id="KW-0479">Metal-binding</keyword>
<keyword evidence="29" id="KW-1185">Reference proteome</keyword>
<evidence type="ECO:0000256" key="22">
    <source>
        <dbReference type="ARBA" id="ARBA00031357"/>
    </source>
</evidence>
<dbReference type="Pfam" id="PF00594">
    <property type="entry name" value="Gla"/>
    <property type="match status" value="1"/>
</dbReference>
<comment type="subcellular location">
    <subcellularLocation>
        <location evidence="3">Secreted</location>
    </subcellularLocation>
</comment>
<feature type="signal peptide" evidence="25">
    <location>
        <begin position="1"/>
        <end position="20"/>
    </location>
</feature>
<evidence type="ECO:0000256" key="15">
    <source>
        <dbReference type="ARBA" id="ARBA00022837"/>
    </source>
</evidence>
<evidence type="ECO:0000256" key="19">
    <source>
        <dbReference type="ARBA" id="ARBA00023157"/>
    </source>
</evidence>
<dbReference type="RefSeq" id="XP_012691191.1">
    <property type="nucleotide sequence ID" value="XM_012835737.3"/>
</dbReference>
<evidence type="ECO:0000256" key="23">
    <source>
        <dbReference type="PROSITE-ProRule" id="PRU00076"/>
    </source>
</evidence>
<evidence type="ECO:0000256" key="20">
    <source>
        <dbReference type="ARBA" id="ARBA00023180"/>
    </source>
</evidence>
<dbReference type="FunFam" id="4.10.740.10:FF:000001">
    <property type="entry name" value="vitamin K-dependent protein S"/>
    <property type="match status" value="1"/>
</dbReference>
<keyword evidence="13 24" id="KW-0378">Hydrolase</keyword>
<keyword evidence="17" id="KW-0094">Blood coagulation</keyword>
<dbReference type="GO" id="GO:0005509">
    <property type="term" value="F:calcium ion binding"/>
    <property type="evidence" value="ECO:0007669"/>
    <property type="project" value="InterPro"/>
</dbReference>
<comment type="function">
    <text evidence="2">Factor IX is a vitamin K-dependent plasma protein that participates in the intrinsic pathway of blood coagulation by converting factor X to its active form in the presence of Ca(2+) ions, phospholipids, and factor VIIIa.</text>
</comment>
<keyword evidence="20" id="KW-0325">Glycoprotein</keyword>
<dbReference type="PROSITE" id="PS01187">
    <property type="entry name" value="EGF_CA"/>
    <property type="match status" value="1"/>
</dbReference>
<comment type="caution">
    <text evidence="23">Lacks conserved residue(s) required for the propagation of feature annotation.</text>
</comment>
<dbReference type="InterPro" id="IPR009003">
    <property type="entry name" value="Peptidase_S1_PA"/>
</dbReference>
<dbReference type="InterPro" id="IPR001881">
    <property type="entry name" value="EGF-like_Ca-bd_dom"/>
</dbReference>
<dbReference type="PROSITE" id="PS00135">
    <property type="entry name" value="TRYPSIN_SER"/>
    <property type="match status" value="1"/>
</dbReference>
<dbReference type="Gene3D" id="4.10.740.10">
    <property type="entry name" value="Coagulation Factor IX"/>
    <property type="match status" value="1"/>
</dbReference>
<evidence type="ECO:0000256" key="11">
    <source>
        <dbReference type="ARBA" id="ARBA00022696"/>
    </source>
</evidence>
<dbReference type="InterPro" id="IPR001314">
    <property type="entry name" value="Peptidase_S1A"/>
</dbReference>
<evidence type="ECO:0000313" key="30">
    <source>
        <dbReference type="RefSeq" id="XP_012691191.1"/>
    </source>
</evidence>
<keyword evidence="19 23" id="KW-1015">Disulfide bond</keyword>
<comment type="catalytic activity">
    <reaction evidence="1">
        <text>Selective cleavage of Arg-|-Ile bond in factor X to form factor Xa.</text>
        <dbReference type="EC" id="3.4.21.22"/>
    </reaction>
</comment>
<evidence type="ECO:0000256" key="14">
    <source>
        <dbReference type="ARBA" id="ARBA00022825"/>
    </source>
</evidence>
<name>A0A6P3W6V3_CLUHA</name>
<evidence type="ECO:0000256" key="16">
    <source>
        <dbReference type="ARBA" id="ARBA00022842"/>
    </source>
</evidence>
<dbReference type="SMART" id="SM00179">
    <property type="entry name" value="EGF_CA"/>
    <property type="match status" value="2"/>
</dbReference>
<evidence type="ECO:0000256" key="2">
    <source>
        <dbReference type="ARBA" id="ARBA00002741"/>
    </source>
</evidence>
<evidence type="ECO:0000256" key="4">
    <source>
        <dbReference type="ARBA" id="ARBA00012066"/>
    </source>
</evidence>
<dbReference type="FunFam" id="2.10.25.10:FF:000162">
    <property type="entry name" value="Coagulation factor X (Predicted)"/>
    <property type="match status" value="1"/>
</dbReference>
<dbReference type="PROSITE" id="PS50998">
    <property type="entry name" value="GLA_2"/>
    <property type="match status" value="1"/>
</dbReference>
<dbReference type="PIRSF" id="PIRSF001143">
    <property type="entry name" value="Factor_X"/>
    <property type="match status" value="1"/>
</dbReference>
<dbReference type="InterPro" id="IPR000294">
    <property type="entry name" value="GLA_domain"/>
</dbReference>
<evidence type="ECO:0000256" key="10">
    <source>
        <dbReference type="ARBA" id="ARBA00022670"/>
    </source>
</evidence>
<keyword evidence="9" id="KW-0597">Phosphoprotein</keyword>
<dbReference type="InterPro" id="IPR018097">
    <property type="entry name" value="EGF_Ca-bd_CS"/>
</dbReference>
<evidence type="ECO:0000256" key="8">
    <source>
        <dbReference type="ARBA" id="ARBA00022536"/>
    </source>
</evidence>
<feature type="domain" description="Gla" evidence="28">
    <location>
        <begin position="40"/>
        <end position="86"/>
    </location>
</feature>
<evidence type="ECO:0000259" key="26">
    <source>
        <dbReference type="PROSITE" id="PS50026"/>
    </source>
</evidence>
<keyword evidence="6" id="KW-0301">Gamma-carboxyglutamic acid</keyword>
<evidence type="ECO:0000256" key="1">
    <source>
        <dbReference type="ARBA" id="ARBA00001368"/>
    </source>
</evidence>
<dbReference type="InterPro" id="IPR001254">
    <property type="entry name" value="Trypsin_dom"/>
</dbReference>
<dbReference type="PROSITE" id="PS50240">
    <property type="entry name" value="TRYPSIN_DOM"/>
    <property type="match status" value="1"/>
</dbReference>
<dbReference type="PROSITE" id="PS00010">
    <property type="entry name" value="ASX_HYDROXYL"/>
    <property type="match status" value="1"/>
</dbReference>
<keyword evidence="18" id="KW-0865">Zymogen</keyword>
<dbReference type="Pfam" id="PF14670">
    <property type="entry name" value="FXa_inhibition"/>
    <property type="match status" value="1"/>
</dbReference>
<dbReference type="InterPro" id="IPR017857">
    <property type="entry name" value="Coagulation_fac-like_Gla_dom"/>
</dbReference>
<dbReference type="Gene3D" id="2.10.25.10">
    <property type="entry name" value="Laminin"/>
    <property type="match status" value="2"/>
</dbReference>
<dbReference type="GO" id="GO:0005615">
    <property type="term" value="C:extracellular space"/>
    <property type="evidence" value="ECO:0007669"/>
    <property type="project" value="TreeGrafter"/>
</dbReference>
<dbReference type="InterPro" id="IPR018114">
    <property type="entry name" value="TRYPSIN_HIS"/>
</dbReference>
<evidence type="ECO:0000256" key="12">
    <source>
        <dbReference type="ARBA" id="ARBA00022723"/>
    </source>
</evidence>
<evidence type="ECO:0000256" key="3">
    <source>
        <dbReference type="ARBA" id="ARBA00004613"/>
    </source>
</evidence>
<dbReference type="InterPro" id="IPR000742">
    <property type="entry name" value="EGF"/>
</dbReference>
<dbReference type="InterPro" id="IPR012224">
    <property type="entry name" value="Pept_S1A_FX"/>
</dbReference>
<dbReference type="SUPFAM" id="SSF57196">
    <property type="entry name" value="EGF/Laminin"/>
    <property type="match status" value="1"/>
</dbReference>
<feature type="chain" id="PRO_5028339639" description="Coagulation factor IX" evidence="25">
    <location>
        <begin position="21"/>
        <end position="514"/>
    </location>
</feature>
<sequence length="514" mass="57158">MGKICLSLLVVSLLVDKWLTSGVFVSHQSATSVLMRRKRHNSGHLEEMVRDNLERECIEERCSWEEAREVFENNEKTMEFWNGYTDGDQCESSPCQNGARCEDGLSSYVCWCATGFGGKNCEIQIARQCDVENGGCMQFCIEDKVRGATCACAPGYRRTTDKRSCEPLIQYPCGQLGKTIRDKLSGRSLIDAETVNQHEMSLNNTHVNMSAENAETTSENNTLSLTNATASPVPPVVINSTLQPTPDGGIPTWKFYPTLPTIKADTSIDERIVGGNEATRGEIPWQVAIINKATSLVFCGGTLLSEIWVITAAHCIVQSKGPFFIRLGEHDVRQDEKSESEHEVDKIILHPHYDPKKSLYNHDIAILHLSTPVTFSDYIIPVCLGPKGFTEFLLRNAATALVSGWGRMRYNGRESTTLQKVEVPYVDRTECKGSSSDHVSRFMFCAGYSTVQKDACQGDSGGPHVSQYKNTWFLTGIVSWGEECAKEGKYGIYTRVSKYFHWISNVTGLTSSTN</sequence>
<dbReference type="Proteomes" id="UP000515152">
    <property type="component" value="Chromosome 8"/>
</dbReference>